<reference evidence="2 3" key="1">
    <citation type="submission" date="2019-09" db="EMBL/GenBank/DDBJ databases">
        <title>Genome sequence of Clostridium sp. EA1.</title>
        <authorList>
            <person name="Poehlein A."/>
            <person name="Bengelsdorf F.R."/>
            <person name="Daniel R."/>
        </authorList>
    </citation>
    <scope>NUCLEOTIDE SEQUENCE [LARGE SCALE GENOMIC DNA]</scope>
    <source>
        <strain evidence="2 3">EA1</strain>
    </source>
</reference>
<dbReference type="InterPro" id="IPR048015">
    <property type="entry name" value="NTP-PPase_MazG-like_N"/>
</dbReference>
<name>A0A6N8HXZ7_9FIRM</name>
<proteinExistence type="predicted"/>
<dbReference type="EC" id="3.6.1.8" evidence="2"/>
<keyword evidence="2" id="KW-0378">Hydrolase</keyword>
<sequence length="243" mass="27244">MYFQLKETYTIGDLLDIMEILRSPGGCPWDREQTHQSIRNNLLEEAYEAAEAIDTDDKVLLQEELGDVLLQVVFHSRMEEENGGFSFSDVVDGIVKKLILRHPHVFGNGTAQNSEEVLLNWEAIKKEEKGRSTETQVLRGVSKALPALMRAQKVCRKAAKAEGKPQSLANALETLRENAKQAALSAETGQKEEQMEKLGRLLLSIAEFSGILELEAEQALSEACDRFIEKFEERENNPPTGID</sequence>
<dbReference type="GO" id="GO:0046081">
    <property type="term" value="P:dUTP catabolic process"/>
    <property type="evidence" value="ECO:0007669"/>
    <property type="project" value="TreeGrafter"/>
</dbReference>
<dbReference type="GO" id="GO:0006203">
    <property type="term" value="P:dGTP catabolic process"/>
    <property type="evidence" value="ECO:0007669"/>
    <property type="project" value="TreeGrafter"/>
</dbReference>
<dbReference type="FunFam" id="1.10.287.1080:FF:000001">
    <property type="entry name" value="Nucleoside triphosphate pyrophosphohydrolase"/>
    <property type="match status" value="1"/>
</dbReference>
<organism evidence="2 3">
    <name type="scientific">Caproicibacter fermentans</name>
    <dbReference type="NCBI Taxonomy" id="2576756"/>
    <lineage>
        <taxon>Bacteria</taxon>
        <taxon>Bacillati</taxon>
        <taxon>Bacillota</taxon>
        <taxon>Clostridia</taxon>
        <taxon>Eubacteriales</taxon>
        <taxon>Acutalibacteraceae</taxon>
        <taxon>Caproicibacter</taxon>
    </lineage>
</organism>
<dbReference type="EMBL" id="VWXL01000026">
    <property type="protein sequence ID" value="MVB10347.1"/>
    <property type="molecule type" value="Genomic_DNA"/>
</dbReference>
<protein>
    <submittedName>
        <fullName evidence="2">Nucleoside triphosphate pyrophosphohydrolase</fullName>
        <ecNumber evidence="2">3.6.1.8</ecNumber>
    </submittedName>
</protein>
<keyword evidence="3" id="KW-1185">Reference proteome</keyword>
<dbReference type="GO" id="GO:0046061">
    <property type="term" value="P:dATP catabolic process"/>
    <property type="evidence" value="ECO:0007669"/>
    <property type="project" value="TreeGrafter"/>
</dbReference>
<evidence type="ECO:0000313" key="2">
    <source>
        <dbReference type="EMBL" id="MVB10347.1"/>
    </source>
</evidence>
<dbReference type="NCBIfam" id="NF007113">
    <property type="entry name" value="PRK09562.1"/>
    <property type="match status" value="1"/>
</dbReference>
<evidence type="ECO:0000313" key="3">
    <source>
        <dbReference type="Proteomes" id="UP000469440"/>
    </source>
</evidence>
<gene>
    <name evidence="2" type="primary">mazG</name>
    <name evidence="2" type="ORF">CAFE_10300</name>
</gene>
<feature type="domain" description="NTP pyrophosphohydrolase MazG-like" evidence="1">
    <location>
        <begin position="33"/>
        <end position="106"/>
    </location>
</feature>
<dbReference type="InterPro" id="IPR004518">
    <property type="entry name" value="MazG-like_dom"/>
</dbReference>
<dbReference type="RefSeq" id="WP_156990009.1">
    <property type="nucleotide sequence ID" value="NZ_VWXL01000026.1"/>
</dbReference>
<dbReference type="SUPFAM" id="SSF101386">
    <property type="entry name" value="all-alpha NTP pyrophosphatases"/>
    <property type="match status" value="1"/>
</dbReference>
<dbReference type="GO" id="GO:0046076">
    <property type="term" value="P:dTTP catabolic process"/>
    <property type="evidence" value="ECO:0007669"/>
    <property type="project" value="TreeGrafter"/>
</dbReference>
<dbReference type="GO" id="GO:0046047">
    <property type="term" value="P:TTP catabolic process"/>
    <property type="evidence" value="ECO:0007669"/>
    <property type="project" value="TreeGrafter"/>
</dbReference>
<dbReference type="AlphaFoldDB" id="A0A6N8HXZ7"/>
<accession>A0A6N8HXZ7</accession>
<dbReference type="InterPro" id="IPR011551">
    <property type="entry name" value="NTP_PyrPHydrolase_MazG"/>
</dbReference>
<dbReference type="Proteomes" id="UP000469440">
    <property type="component" value="Unassembled WGS sequence"/>
</dbReference>
<dbReference type="GO" id="GO:0047693">
    <property type="term" value="F:ATP diphosphatase activity"/>
    <property type="evidence" value="ECO:0007669"/>
    <property type="project" value="UniProtKB-EC"/>
</dbReference>
<dbReference type="Gene3D" id="1.10.287.1080">
    <property type="entry name" value="MazG-like"/>
    <property type="match status" value="2"/>
</dbReference>
<dbReference type="NCBIfam" id="TIGR00444">
    <property type="entry name" value="mazG"/>
    <property type="match status" value="1"/>
</dbReference>
<dbReference type="CDD" id="cd11528">
    <property type="entry name" value="NTP-PPase_MazG_Nterm"/>
    <property type="match status" value="1"/>
</dbReference>
<dbReference type="OrthoDB" id="9808939at2"/>
<dbReference type="GO" id="GO:0006950">
    <property type="term" value="P:response to stress"/>
    <property type="evidence" value="ECO:0007669"/>
    <property type="project" value="UniProtKB-ARBA"/>
</dbReference>
<evidence type="ECO:0000259" key="1">
    <source>
        <dbReference type="Pfam" id="PF03819"/>
    </source>
</evidence>
<dbReference type="PANTHER" id="PTHR30522:SF0">
    <property type="entry name" value="NUCLEOSIDE TRIPHOSPHATE PYROPHOSPHOHYDROLASE"/>
    <property type="match status" value="1"/>
</dbReference>
<dbReference type="GO" id="GO:0046052">
    <property type="term" value="P:UTP catabolic process"/>
    <property type="evidence" value="ECO:0007669"/>
    <property type="project" value="TreeGrafter"/>
</dbReference>
<comment type="caution">
    <text evidence="2">The sequence shown here is derived from an EMBL/GenBank/DDBJ whole genome shotgun (WGS) entry which is preliminary data.</text>
</comment>
<dbReference type="Pfam" id="PF03819">
    <property type="entry name" value="MazG"/>
    <property type="match status" value="1"/>
</dbReference>
<dbReference type="PANTHER" id="PTHR30522">
    <property type="entry name" value="NUCLEOSIDE TRIPHOSPHATE PYROPHOSPHOHYDROLASE"/>
    <property type="match status" value="1"/>
</dbReference>